<dbReference type="Proteomes" id="UP000289794">
    <property type="component" value="Chromosome"/>
</dbReference>
<feature type="transmembrane region" description="Helical" evidence="1">
    <location>
        <begin position="20"/>
        <end position="49"/>
    </location>
</feature>
<gene>
    <name evidence="3" type="ORF">E5259_22685</name>
    <name evidence="2" type="ORF">PMF13cell1_02106</name>
</gene>
<dbReference type="GeneID" id="75054413"/>
<dbReference type="EMBL" id="CP035945">
    <property type="protein sequence ID" value="QBE96560.1"/>
    <property type="molecule type" value="Genomic_DNA"/>
</dbReference>
<sequence length="212" mass="23929">MGNGTIFGYDGKYVKVIDKIFNTIVLSLFWLIGCLPIITIGVSTTAMYYTAVKVIKKEEGYVLEQFLKSYRRNLKDGILLEILFAVVLFILQLNIGILEAKTSGYIGLFFICLYYGVSIYAAGMLCYAFPALSRFEMPMGWILKLSMFMTGRYFLTTAVLLFILVSSAAIVAWIPYTMIVVPGAASLLCSEFMERVLKKHEPKIEELEEPQL</sequence>
<reference evidence="2 4" key="1">
    <citation type="submission" date="2019-01" db="EMBL/GenBank/DDBJ databases">
        <title>PMF-metabolizing Aryl O-demethylase.</title>
        <authorList>
            <person name="Kim M."/>
        </authorList>
    </citation>
    <scope>NUCLEOTIDE SEQUENCE [LARGE SCALE GENOMIC DNA]</scope>
    <source>
        <strain evidence="2 4">PMF1</strain>
    </source>
</reference>
<feature type="transmembrane region" description="Helical" evidence="1">
    <location>
        <begin position="78"/>
        <end position="98"/>
    </location>
</feature>
<keyword evidence="1" id="KW-0472">Membrane</keyword>
<dbReference type="AlphaFoldDB" id="A0A4P6LZ74"/>
<name>A0A4P6LZ74_9FIRM</name>
<dbReference type="KEGG" id="bpro:PMF13cell1_02106"/>
<evidence type="ECO:0000313" key="4">
    <source>
        <dbReference type="Proteomes" id="UP000289794"/>
    </source>
</evidence>
<evidence type="ECO:0000313" key="5">
    <source>
        <dbReference type="Proteomes" id="UP000515789"/>
    </source>
</evidence>
<protein>
    <submittedName>
        <fullName evidence="3">DUF624 domain-containing protein</fullName>
    </submittedName>
</protein>
<feature type="transmembrane region" description="Helical" evidence="1">
    <location>
        <begin position="141"/>
        <end position="164"/>
    </location>
</feature>
<proteinExistence type="predicted"/>
<dbReference type="Pfam" id="PF04854">
    <property type="entry name" value="DUF624"/>
    <property type="match status" value="1"/>
</dbReference>
<dbReference type="EMBL" id="CP039126">
    <property type="protein sequence ID" value="QMW80163.1"/>
    <property type="molecule type" value="Genomic_DNA"/>
</dbReference>
<feature type="transmembrane region" description="Helical" evidence="1">
    <location>
        <begin position="104"/>
        <end position="129"/>
    </location>
</feature>
<keyword evidence="1" id="KW-0812">Transmembrane</keyword>
<dbReference type="RefSeq" id="WP_018596090.1">
    <property type="nucleotide sequence ID" value="NZ_AP031416.1"/>
</dbReference>
<dbReference type="InterPro" id="IPR006938">
    <property type="entry name" value="DUF624"/>
</dbReference>
<organism evidence="2 4">
    <name type="scientific">Blautia producta</name>
    <dbReference type="NCBI Taxonomy" id="33035"/>
    <lineage>
        <taxon>Bacteria</taxon>
        <taxon>Bacillati</taxon>
        <taxon>Bacillota</taxon>
        <taxon>Clostridia</taxon>
        <taxon>Lachnospirales</taxon>
        <taxon>Lachnospiraceae</taxon>
        <taxon>Blautia</taxon>
    </lineage>
</organism>
<accession>A0A4P6LZ74</accession>
<dbReference type="Proteomes" id="UP000515789">
    <property type="component" value="Chromosome"/>
</dbReference>
<evidence type="ECO:0000313" key="3">
    <source>
        <dbReference type="EMBL" id="QMW80163.1"/>
    </source>
</evidence>
<reference evidence="3 5" key="2">
    <citation type="submission" date="2019-04" db="EMBL/GenBank/DDBJ databases">
        <authorList>
            <person name="Schori C."/>
            <person name="Ahrens C."/>
        </authorList>
    </citation>
    <scope>NUCLEOTIDE SEQUENCE [LARGE SCALE GENOMIC DNA]</scope>
    <source>
        <strain evidence="3 5">DSM 2950</strain>
    </source>
</reference>
<evidence type="ECO:0000256" key="1">
    <source>
        <dbReference type="SAM" id="Phobius"/>
    </source>
</evidence>
<evidence type="ECO:0000313" key="2">
    <source>
        <dbReference type="EMBL" id="QBE96560.1"/>
    </source>
</evidence>
<keyword evidence="1" id="KW-1133">Transmembrane helix</keyword>